<organism evidence="10 11">
    <name type="scientific">Lichtheimia ornata</name>
    <dbReference type="NCBI Taxonomy" id="688661"/>
    <lineage>
        <taxon>Eukaryota</taxon>
        <taxon>Fungi</taxon>
        <taxon>Fungi incertae sedis</taxon>
        <taxon>Mucoromycota</taxon>
        <taxon>Mucoromycotina</taxon>
        <taxon>Mucoromycetes</taxon>
        <taxon>Mucorales</taxon>
        <taxon>Lichtheimiaceae</taxon>
        <taxon>Lichtheimia</taxon>
    </lineage>
</organism>
<dbReference type="PANTHER" id="PTHR13035:SF0">
    <property type="entry name" value="PROTEIN N-TERMINAL GLUTAMINE AMIDOHYDROLASE"/>
    <property type="match status" value="1"/>
</dbReference>
<dbReference type="GO" id="GO:0005829">
    <property type="term" value="C:cytosol"/>
    <property type="evidence" value="ECO:0007669"/>
    <property type="project" value="TreeGrafter"/>
</dbReference>
<dbReference type="InterPro" id="IPR023128">
    <property type="entry name" value="Prot_N_Gln_amidohydro_ab_roll"/>
</dbReference>
<accession>A0AAD7Y3T1</accession>
<dbReference type="InterPro" id="IPR039733">
    <property type="entry name" value="NTAQ1"/>
</dbReference>
<evidence type="ECO:0000259" key="9">
    <source>
        <dbReference type="Pfam" id="PF09764"/>
    </source>
</evidence>
<evidence type="ECO:0000256" key="8">
    <source>
        <dbReference type="RuleBase" id="RU367082"/>
    </source>
</evidence>
<comment type="subunit">
    <text evidence="2 8">Monomer.</text>
</comment>
<reference evidence="10 11" key="1">
    <citation type="submission" date="2023-03" db="EMBL/GenBank/DDBJ databases">
        <title>Genome sequence of Lichtheimia ornata CBS 291.66.</title>
        <authorList>
            <person name="Mohabir J.T."/>
            <person name="Shea T.P."/>
            <person name="Kurbessoian T."/>
            <person name="Berby B."/>
            <person name="Fontaine J."/>
            <person name="Livny J."/>
            <person name="Gnirke A."/>
            <person name="Stajich J.E."/>
            <person name="Cuomo C.A."/>
        </authorList>
    </citation>
    <scope>NUCLEOTIDE SEQUENCE [LARGE SCALE GENOMIC DNA]</scope>
    <source>
        <strain evidence="10">CBS 291.66</strain>
    </source>
</reference>
<feature type="domain" description="Protein N-terminal glutamine amidohydrolase alpha beta roll" evidence="9">
    <location>
        <begin position="2"/>
        <end position="170"/>
    </location>
</feature>
<protein>
    <recommendedName>
        <fullName evidence="4 8">Protein N-terminal glutamine amidohydrolase</fullName>
        <ecNumber evidence="3 8">3.5.1.122</ecNumber>
    </recommendedName>
    <alternativeName>
        <fullName evidence="6 8">Protein NH2-terminal glutamine deamidase</fullName>
    </alternativeName>
</protein>
<gene>
    <name evidence="10" type="ORF">O0I10_000521</name>
</gene>
<dbReference type="PANTHER" id="PTHR13035">
    <property type="entry name" value="PROTEIN N-TERMINAL GLUTAMINE AMIDOHYDROLASE"/>
    <property type="match status" value="1"/>
</dbReference>
<evidence type="ECO:0000256" key="6">
    <source>
        <dbReference type="ARBA" id="ARBA00029677"/>
    </source>
</evidence>
<evidence type="ECO:0000313" key="10">
    <source>
        <dbReference type="EMBL" id="KAJ8663283.1"/>
    </source>
</evidence>
<name>A0AAD7Y3T1_9FUNG</name>
<dbReference type="InterPro" id="IPR037132">
    <property type="entry name" value="N_Gln_amidohydro_ab_roll_sf"/>
</dbReference>
<comment type="function">
    <text evidence="8">Mediates the side-chain deamidation of N-terminal glutamine residues to glutamate, an important step in N-end rule pathway of protein degradation. Conversion of the resulting N-terminal glutamine to glutamate renders the protein susceptible to arginylation, polyubiquitination and degradation as specified by the N-end rule. Does not act on substrates with internal or C-terminal glutamine and does not act on non-glutamine residues in any position.</text>
</comment>
<dbReference type="AlphaFoldDB" id="A0AAD7Y3T1"/>
<evidence type="ECO:0000256" key="4">
    <source>
        <dbReference type="ARBA" id="ARBA00021247"/>
    </source>
</evidence>
<proteinExistence type="inferred from homology"/>
<dbReference type="GO" id="GO:0070773">
    <property type="term" value="F:protein-N-terminal glutamine amidohydrolase activity"/>
    <property type="evidence" value="ECO:0007669"/>
    <property type="project" value="UniProtKB-UniRule"/>
</dbReference>
<comment type="catalytic activity">
    <reaction evidence="7 8">
        <text>N-terminal L-glutaminyl-[protein] + H2O = N-terminal L-glutamyl-[protein] + NH4(+)</text>
        <dbReference type="Rhea" id="RHEA:50680"/>
        <dbReference type="Rhea" id="RHEA-COMP:12668"/>
        <dbReference type="Rhea" id="RHEA-COMP:12777"/>
        <dbReference type="ChEBI" id="CHEBI:15377"/>
        <dbReference type="ChEBI" id="CHEBI:28938"/>
        <dbReference type="ChEBI" id="CHEBI:64721"/>
        <dbReference type="ChEBI" id="CHEBI:64722"/>
        <dbReference type="EC" id="3.5.1.122"/>
    </reaction>
</comment>
<evidence type="ECO:0000256" key="2">
    <source>
        <dbReference type="ARBA" id="ARBA00011245"/>
    </source>
</evidence>
<dbReference type="GeneID" id="83207943"/>
<dbReference type="RefSeq" id="XP_058348195.1">
    <property type="nucleotide sequence ID" value="XM_058480631.1"/>
</dbReference>
<evidence type="ECO:0000256" key="3">
    <source>
        <dbReference type="ARBA" id="ARBA00012718"/>
    </source>
</evidence>
<evidence type="ECO:0000256" key="1">
    <source>
        <dbReference type="ARBA" id="ARBA00008985"/>
    </source>
</evidence>
<comment type="caution">
    <text evidence="10">The sequence shown here is derived from an EMBL/GenBank/DDBJ whole genome shotgun (WGS) entry which is preliminary data.</text>
</comment>
<dbReference type="GO" id="GO:0005634">
    <property type="term" value="C:nucleus"/>
    <property type="evidence" value="ECO:0007669"/>
    <property type="project" value="TreeGrafter"/>
</dbReference>
<dbReference type="EMBL" id="JARTCD010000002">
    <property type="protein sequence ID" value="KAJ8663283.1"/>
    <property type="molecule type" value="Genomic_DNA"/>
</dbReference>
<keyword evidence="11" id="KW-1185">Reference proteome</keyword>
<dbReference type="Pfam" id="PF09764">
    <property type="entry name" value="Nt_Gln_amidase"/>
    <property type="match status" value="1"/>
</dbReference>
<comment type="similarity">
    <text evidence="1 8">Belongs to the NTAQ1 family.</text>
</comment>
<sequence length="176" mass="20588">MMCKSIGEKSGALLDRFTVVFISNPGKKIPIWMQKSSQDGYPVVWDYHVILYHNEDNDRAYIYDLDTALPFPCPAHEYVIKAFKPELQLKEEYQRCFRLIPARDYLREFASDRSHMLVDGVYASPPPEYPPIETKDSKMNLYDYINMTNNSSNHKDLKYGIVINEAEFFRMALNTQ</sequence>
<evidence type="ECO:0000256" key="7">
    <source>
        <dbReference type="ARBA" id="ARBA00048768"/>
    </source>
</evidence>
<dbReference type="EC" id="3.5.1.122" evidence="3 8"/>
<evidence type="ECO:0000313" key="11">
    <source>
        <dbReference type="Proteomes" id="UP001234581"/>
    </source>
</evidence>
<dbReference type="Proteomes" id="UP001234581">
    <property type="component" value="Unassembled WGS sequence"/>
</dbReference>
<evidence type="ECO:0000256" key="5">
    <source>
        <dbReference type="ARBA" id="ARBA00022801"/>
    </source>
</evidence>
<keyword evidence="5 8" id="KW-0378">Hydrolase</keyword>
<dbReference type="Gene3D" id="3.10.620.10">
    <property type="entry name" value="Protein N-terminal glutamine amidohydrolase, alpha beta roll"/>
    <property type="match status" value="1"/>
</dbReference>
<dbReference type="GO" id="GO:0008418">
    <property type="term" value="F:protein-N-terminal asparagine amidohydrolase activity"/>
    <property type="evidence" value="ECO:0007669"/>
    <property type="project" value="UniProtKB-UniRule"/>
</dbReference>